<dbReference type="EMBL" id="CM055106">
    <property type="protein sequence ID" value="KAJ7529326.1"/>
    <property type="molecule type" value="Genomic_DNA"/>
</dbReference>
<evidence type="ECO:0000313" key="2">
    <source>
        <dbReference type="Proteomes" id="UP001162992"/>
    </source>
</evidence>
<name>A0ACC2BHV2_DIPCM</name>
<reference evidence="2" key="1">
    <citation type="journal article" date="2024" name="Proc. Natl. Acad. Sci. U.S.A.">
        <title>Extraordinary preservation of gene collinearity over three hundred million years revealed in homosporous lycophytes.</title>
        <authorList>
            <person name="Li C."/>
            <person name="Wickell D."/>
            <person name="Kuo L.Y."/>
            <person name="Chen X."/>
            <person name="Nie B."/>
            <person name="Liao X."/>
            <person name="Peng D."/>
            <person name="Ji J."/>
            <person name="Jenkins J."/>
            <person name="Williams M."/>
            <person name="Shu S."/>
            <person name="Plott C."/>
            <person name="Barry K."/>
            <person name="Rajasekar S."/>
            <person name="Grimwood J."/>
            <person name="Han X."/>
            <person name="Sun S."/>
            <person name="Hou Z."/>
            <person name="He W."/>
            <person name="Dai G."/>
            <person name="Sun C."/>
            <person name="Schmutz J."/>
            <person name="Leebens-Mack J.H."/>
            <person name="Li F.W."/>
            <person name="Wang L."/>
        </authorList>
    </citation>
    <scope>NUCLEOTIDE SEQUENCE [LARGE SCALE GENOMIC DNA]</scope>
    <source>
        <strain evidence="2">cv. PW_Plant_1</strain>
    </source>
</reference>
<dbReference type="Proteomes" id="UP001162992">
    <property type="component" value="Chromosome 15"/>
</dbReference>
<keyword evidence="2" id="KW-1185">Reference proteome</keyword>
<accession>A0ACC2BHV2</accession>
<protein>
    <submittedName>
        <fullName evidence="1">Uncharacterized protein</fullName>
    </submittedName>
</protein>
<organism evidence="1 2">
    <name type="scientific">Diphasiastrum complanatum</name>
    <name type="common">Issler's clubmoss</name>
    <name type="synonym">Lycopodium complanatum</name>
    <dbReference type="NCBI Taxonomy" id="34168"/>
    <lineage>
        <taxon>Eukaryota</taxon>
        <taxon>Viridiplantae</taxon>
        <taxon>Streptophyta</taxon>
        <taxon>Embryophyta</taxon>
        <taxon>Tracheophyta</taxon>
        <taxon>Lycopodiopsida</taxon>
        <taxon>Lycopodiales</taxon>
        <taxon>Lycopodiaceae</taxon>
        <taxon>Lycopodioideae</taxon>
        <taxon>Diphasiastrum</taxon>
    </lineage>
</organism>
<comment type="caution">
    <text evidence="1">The sequence shown here is derived from an EMBL/GenBank/DDBJ whole genome shotgun (WGS) entry which is preliminary data.</text>
</comment>
<proteinExistence type="predicted"/>
<gene>
    <name evidence="1" type="ORF">O6H91_15G044900</name>
</gene>
<evidence type="ECO:0000313" key="1">
    <source>
        <dbReference type="EMBL" id="KAJ7529326.1"/>
    </source>
</evidence>
<sequence length="1290" mass="139958">MALSDDQRDAFARGEGVAASVSSAPSHFSGGGSYRQHPGRQSTRGRNGRGSDSRINYHNQSINPRRGLDAESRLSDIRNDSAFQVRERAFGGDGHSMRSPGYNPGGHRDFRRWENTGENQSGGYSDPRNRRRGTSGFNQRNPQLADSRNEHIRGEGPWRTSQTNLEESNLSEEGRGLFESRPEGSRASINCETGDHSERTRPVSSEMEGNYTGEFFRARYEAESLSSSVSYDRAAGAQRSHEIRQKNNGQGRKGRDLKGDRMNVERQNMNNERRNWSSQANNGPDHVLKLKHEKPSIPQLVQELEDKLMRGKVECMICCEIVGRSAATWSCASCYAMFHLSCSRKWAQAPLSIDLAVSASRSACEGNWRCPGCQSVQSVSARELRYQCFCGKLEEPSVDYYLTPHSCGEPCQKPLDKSKFGKCKHVCTLQCHPGPCPPCAALAPPQSCSCGKASFTRRCTEQEKGSICCGQPCGRRLQCGRHCCSRICHEDDCDTCEVMLTAKCFCGKMLENLPCGQLDAQGKLDSNKGVYSCGGTCGSKLSCENHSCTEKCHPGPCGECELSPFKVQTCSCGKRPLKDLSGNGTARKSCLDPVPTCGQICGKLLACKKHYCQDICHTGPCPSCTVSVEQKCRCGSTSRTVPCHVALSSEQGAAALSELLQDNEGLFLCDRKCGKKKNCGRHRCNNRCCFMFSSDGQERGSESGAVDEHLCLLTCGKKLRCGKHNCQDLCHTGHCPPCLESTFTELSCACGRSSIPPPVACGTPLPSCEYPCSIPQPCGHPATHSCHFGDCPPCTVPTAKECVGNHVTVRNVPCGSREIKCNKLCGKARQCGLHACARTCHLPPCDILVEDTRSNTCSGKYRPSCGQPCGAPRRDCSHTCASPCHPSLVCPEAWCTALVSITCSCGRLSAEVPCAAGGLIDAEIEAKIMARLPGPVQPLEMREKIPLGQRKLVCDDECAKAEKKRTLADAFNANGSGESLSTLEGGLAGSEILEMVRKDPQFVAAVEDRFRCLLVGPKRSSGPGMLRLHVFCGLPNEKRELIRQLADRWSLSVNAVGRDPRRSVIIHATSKSKVPSKGIVSKGIYSGQAIPSFNPAIDMEPGLVVGLFDLPRDADVSTLVLRFGGECELVWLNDRNALAIFGDAARASTALRRVDHASAYYGAVAMSSTGFAIRNGWGIGANSSTSKSKKSVQESSWVEDAWGEDEKTAKEHSAGVWQSKSVSIVPSKNPYGALKHAQFTVESSQRSSSVVTQLAVSSSRASAEVQGQPLVSKKTIPESAEDEDWEKAFD</sequence>